<organism evidence="3 4">
    <name type="scientific">Nonlabens spongiae</name>
    <dbReference type="NCBI Taxonomy" id="331648"/>
    <lineage>
        <taxon>Bacteria</taxon>
        <taxon>Pseudomonadati</taxon>
        <taxon>Bacteroidota</taxon>
        <taxon>Flavobacteriia</taxon>
        <taxon>Flavobacteriales</taxon>
        <taxon>Flavobacteriaceae</taxon>
        <taxon>Nonlabens</taxon>
    </lineage>
</organism>
<feature type="region of interest" description="Disordered" evidence="1">
    <location>
        <begin position="76"/>
        <end position="129"/>
    </location>
</feature>
<dbReference type="PROSITE" id="PS50943">
    <property type="entry name" value="HTH_CROC1"/>
    <property type="match status" value="1"/>
</dbReference>
<evidence type="ECO:0000313" key="4">
    <source>
        <dbReference type="Proteomes" id="UP000193431"/>
    </source>
</evidence>
<dbReference type="SUPFAM" id="SSF47413">
    <property type="entry name" value="lambda repressor-like DNA-binding domains"/>
    <property type="match status" value="1"/>
</dbReference>
<dbReference type="RefSeq" id="WP_085765667.1">
    <property type="nucleotide sequence ID" value="NZ_CP019344.1"/>
</dbReference>
<evidence type="ECO:0000259" key="2">
    <source>
        <dbReference type="PROSITE" id="PS50943"/>
    </source>
</evidence>
<protein>
    <recommendedName>
        <fullName evidence="2">HTH cro/C1-type domain-containing protein</fullName>
    </recommendedName>
</protein>
<gene>
    <name evidence="3" type="ORF">BST97_01985</name>
</gene>
<dbReference type="Gene3D" id="1.10.260.40">
    <property type="entry name" value="lambda repressor-like DNA-binding domains"/>
    <property type="match status" value="1"/>
</dbReference>
<accession>A0A1W6MH13</accession>
<dbReference type="Pfam" id="PF01381">
    <property type="entry name" value="HTH_3"/>
    <property type="match status" value="1"/>
</dbReference>
<feature type="compositionally biased region" description="Basic and acidic residues" evidence="1">
    <location>
        <begin position="115"/>
        <end position="129"/>
    </location>
</feature>
<keyword evidence="4" id="KW-1185">Reference proteome</keyword>
<proteinExistence type="predicted"/>
<dbReference type="InterPro" id="IPR010982">
    <property type="entry name" value="Lambda_DNA-bd_dom_sf"/>
</dbReference>
<dbReference type="EMBL" id="CP019344">
    <property type="protein sequence ID" value="ARN76867.1"/>
    <property type="molecule type" value="Genomic_DNA"/>
</dbReference>
<dbReference type="OrthoDB" id="1034290at2"/>
<dbReference type="InterPro" id="IPR001387">
    <property type="entry name" value="Cro/C1-type_HTH"/>
</dbReference>
<reference evidence="3 4" key="1">
    <citation type="submission" date="2016-11" db="EMBL/GenBank/DDBJ databases">
        <title>Trade-off between light-utilization and light-protection in marine flavobacteria.</title>
        <authorList>
            <person name="Kumagai Y."/>
        </authorList>
    </citation>
    <scope>NUCLEOTIDE SEQUENCE [LARGE SCALE GENOMIC DNA]</scope>
    <source>
        <strain evidence="3 4">JCM 13191</strain>
    </source>
</reference>
<name>A0A1W6MH13_9FLAO</name>
<evidence type="ECO:0000313" key="3">
    <source>
        <dbReference type="EMBL" id="ARN76867.1"/>
    </source>
</evidence>
<dbReference type="GO" id="GO:0003677">
    <property type="term" value="F:DNA binding"/>
    <property type="evidence" value="ECO:0007669"/>
    <property type="project" value="InterPro"/>
</dbReference>
<feature type="domain" description="HTH cro/C1-type" evidence="2">
    <location>
        <begin position="10"/>
        <end position="65"/>
    </location>
</feature>
<dbReference type="SMART" id="SM00530">
    <property type="entry name" value="HTH_XRE"/>
    <property type="match status" value="1"/>
</dbReference>
<sequence length="150" mass="16807">MELKKFSDKIQLIMDKHQLNASSFAEKIGVGRSSLSHILSGRNKPSLDFVMSVLTHFDEVTFEWFITDYDRYPDPKNPIVAQPAMRSPVQNAPSPPTPAESVSPVNKEGTPIKTSENDPRKMSNTKSEKGKNISKAILFYEDGTFESFTP</sequence>
<dbReference type="CDD" id="cd00093">
    <property type="entry name" value="HTH_XRE"/>
    <property type="match status" value="1"/>
</dbReference>
<dbReference type="AlphaFoldDB" id="A0A1W6MH13"/>
<evidence type="ECO:0000256" key="1">
    <source>
        <dbReference type="SAM" id="MobiDB-lite"/>
    </source>
</evidence>
<dbReference type="STRING" id="331648.BST97_01985"/>
<dbReference type="Proteomes" id="UP000193431">
    <property type="component" value="Chromosome"/>
</dbReference>